<evidence type="ECO:0000256" key="1">
    <source>
        <dbReference type="SAM" id="MobiDB-lite"/>
    </source>
</evidence>
<dbReference type="Pfam" id="PF24601">
    <property type="entry name" value="TPR_DOP1"/>
    <property type="match status" value="1"/>
</dbReference>
<organism evidence="4 5">
    <name type="scientific">Ranatra chinensis</name>
    <dbReference type="NCBI Taxonomy" id="642074"/>
    <lineage>
        <taxon>Eukaryota</taxon>
        <taxon>Metazoa</taxon>
        <taxon>Ecdysozoa</taxon>
        <taxon>Arthropoda</taxon>
        <taxon>Hexapoda</taxon>
        <taxon>Insecta</taxon>
        <taxon>Pterygota</taxon>
        <taxon>Neoptera</taxon>
        <taxon>Paraneoptera</taxon>
        <taxon>Hemiptera</taxon>
        <taxon>Heteroptera</taxon>
        <taxon>Panheteroptera</taxon>
        <taxon>Nepomorpha</taxon>
        <taxon>Nepidae</taxon>
        <taxon>Ranatrinae</taxon>
        <taxon>Ranatra</taxon>
    </lineage>
</organism>
<dbReference type="SUPFAM" id="SSF48371">
    <property type="entry name" value="ARM repeat"/>
    <property type="match status" value="1"/>
</dbReference>
<evidence type="ECO:0000259" key="2">
    <source>
        <dbReference type="Pfam" id="PF24598"/>
    </source>
</evidence>
<name>A0ABD0Y5I7_9HEMI</name>
<feature type="domain" description="DOP1-like C-terminal" evidence="2">
    <location>
        <begin position="752"/>
        <end position="1030"/>
    </location>
</feature>
<evidence type="ECO:0000313" key="5">
    <source>
        <dbReference type="Proteomes" id="UP001558652"/>
    </source>
</evidence>
<dbReference type="EMBL" id="JBFDAA010000014">
    <property type="protein sequence ID" value="KAL1122274.1"/>
    <property type="molecule type" value="Genomic_DNA"/>
</dbReference>
<dbReference type="InterPro" id="IPR056457">
    <property type="entry name" value="DOP1_C"/>
</dbReference>
<dbReference type="InterPro" id="IPR040314">
    <property type="entry name" value="DOP1"/>
</dbReference>
<evidence type="ECO:0000313" key="4">
    <source>
        <dbReference type="EMBL" id="KAL1122274.1"/>
    </source>
</evidence>
<reference evidence="4 5" key="1">
    <citation type="submission" date="2024-07" db="EMBL/GenBank/DDBJ databases">
        <title>Chromosome-level genome assembly of the water stick insect Ranatra chinensis (Heteroptera: Nepidae).</title>
        <authorList>
            <person name="Liu X."/>
        </authorList>
    </citation>
    <scope>NUCLEOTIDE SEQUENCE [LARGE SCALE GENOMIC DNA]</scope>
    <source>
        <strain evidence="4">Cailab_2021Rc</strain>
        <tissue evidence="4">Muscle</tissue>
    </source>
</reference>
<gene>
    <name evidence="4" type="ORF">AAG570_003679</name>
</gene>
<feature type="domain" description="DOP1-like TPR" evidence="3">
    <location>
        <begin position="87"/>
        <end position="428"/>
    </location>
</feature>
<comment type="caution">
    <text evidence="4">The sequence shown here is derived from an EMBL/GenBank/DDBJ whole genome shotgun (WGS) entry which is preliminary data.</text>
</comment>
<evidence type="ECO:0000259" key="3">
    <source>
        <dbReference type="Pfam" id="PF24601"/>
    </source>
</evidence>
<dbReference type="PANTHER" id="PTHR14042:SF24">
    <property type="entry name" value="PROTEIN DOPEY-1 HOMOLOG"/>
    <property type="match status" value="1"/>
</dbReference>
<feature type="region of interest" description="Disordered" evidence="1">
    <location>
        <begin position="700"/>
        <end position="748"/>
    </location>
</feature>
<dbReference type="Proteomes" id="UP001558652">
    <property type="component" value="Unassembled WGS sequence"/>
</dbReference>
<proteinExistence type="predicted"/>
<sequence>MVRSWSFPGKEDGNGALELEESTAAEEYFSISSQDTMSVVEEILTELVDSVVILSGDVEEDSPEKPKERRKLRYQPTMTSGSSHIEHLHSHMLLYCGRYDAEHILYVFQTLRNIFITNPRIFLSATATNGLVPRSPLLKLLACHRKSLFGRGFSGDLEPGSLRRSMYIEVVLAICLYYIRSYYPNLGENVLTPDDISLNREVQISATEILTLICSEMVTLVRDSGRALACYLAHLFSRLKVYKIILHCALTSVHPCKTGSSNLTHQVLNFNEGLDATKDRLSRHSEILQIHFVRLLLSLIILEHEINIRKDDEALTAERSGDGNELKYDNGKSIPQQHLFITAITRALELHPYARHTQSQWTTLITCSLPYLGSALTKVVTTVVRQICNNIEALSKCYTDPASVSFPPDYGITQIEALTILCHYCLLDSPFNQTISFPSPLSSRIFNNFSSVVLTSPPATEPNKEKPESHCSARKAVLGNLPRVIASVAVLWQALVNRKDREGENCEVGSPRVVKQQLLDFLSPVAKHHAVSFLAAMAVVWRERRPASTPHSYTAISTINEDQQVLVQILSGIKAMPIDTLVKTLHQVVKQPAMNQEIAVSVEVSALELFVQYSQLFTGSILLDSWTSLLPLFKEAPSLSPPAQFLLLGALSQFVHKSPSFTDKKVLKDLQDITAKLLESCTTTAGACLEQTTWLRRNLAVREEEPPVTPDREDKYFENDAETPENDSSIPDESLLEGKPKKARKSKLKRVTKKIRHDAEKLQIRALHQWFMKAFVNETNLPLDLTENTKNGGTSIAQYSVGALTILAHLLAPLFDVVFGSQEKERVVVLLTNLMYNVTPYLKNHTQRNSTSYFACSQLLASLSGYQYTRKAWKKDALELLWDSSFFQMEPRCIPYWKTIVDNLFSQEAGTFRELLVRVSTAQGNSLSIFSSKEQEYEQRAQLIKRLAFVILCSEKDQFHKYVPDIQDRLADCWRMPQVVPTLQAQIFLCFRVLLLRMSPHHIVPFWPPIISELVQVLMHMELDLSTSSEEFRRVLSSMDSGWIQNSSNGMQASSNPQWLQLQLAAASFLFLAVQLPADNHPQFQMYRWAFVGGDLSSNRSQGNVPDFIPHVTRIARLMDAKFGTLEALPTPLLPSCGQIRSVEELHPFFTAMSTGRYTPLSLSQLEHNTELDFLDIMPPR</sequence>
<keyword evidence="5" id="KW-1185">Reference proteome</keyword>
<dbReference type="PANTHER" id="PTHR14042">
    <property type="entry name" value="DOPEY-RELATED"/>
    <property type="match status" value="1"/>
</dbReference>
<accession>A0ABD0Y5I7</accession>
<dbReference type="InterPro" id="IPR056459">
    <property type="entry name" value="TPR_DOP1"/>
</dbReference>
<feature type="compositionally biased region" description="Basic and acidic residues" evidence="1">
    <location>
        <begin position="700"/>
        <end position="718"/>
    </location>
</feature>
<dbReference type="AlphaFoldDB" id="A0ABD0Y5I7"/>
<dbReference type="Pfam" id="PF24598">
    <property type="entry name" value="DOP1_C"/>
    <property type="match status" value="1"/>
</dbReference>
<dbReference type="InterPro" id="IPR016024">
    <property type="entry name" value="ARM-type_fold"/>
</dbReference>
<protein>
    <submittedName>
        <fullName evidence="4">Uncharacterized protein</fullName>
    </submittedName>
</protein>